<name>A0A0L6VTD6_9BASI</name>
<reference evidence="2 3" key="1">
    <citation type="submission" date="2015-08" db="EMBL/GenBank/DDBJ databases">
        <title>Next Generation Sequencing and Analysis of the Genome of Puccinia sorghi L Schw, the Causal Agent of Maize Common Rust.</title>
        <authorList>
            <person name="Rochi L."/>
            <person name="Burguener G."/>
            <person name="Darino M."/>
            <person name="Turjanski A."/>
            <person name="Kreff E."/>
            <person name="Dieguez M.J."/>
            <person name="Sacco F."/>
        </authorList>
    </citation>
    <scope>NUCLEOTIDE SEQUENCE [LARGE SCALE GENOMIC DNA]</scope>
    <source>
        <strain evidence="2 3">RO10H11247</strain>
    </source>
</reference>
<organism evidence="2 3">
    <name type="scientific">Puccinia sorghi</name>
    <dbReference type="NCBI Taxonomy" id="27349"/>
    <lineage>
        <taxon>Eukaryota</taxon>
        <taxon>Fungi</taxon>
        <taxon>Dikarya</taxon>
        <taxon>Basidiomycota</taxon>
        <taxon>Pucciniomycotina</taxon>
        <taxon>Pucciniomycetes</taxon>
        <taxon>Pucciniales</taxon>
        <taxon>Pucciniaceae</taxon>
        <taxon>Puccinia</taxon>
    </lineage>
</organism>
<comment type="caution">
    <text evidence="2">The sequence shown here is derived from an EMBL/GenBank/DDBJ whole genome shotgun (WGS) entry which is preliminary data.</text>
</comment>
<dbReference type="EMBL" id="LAVV01000894">
    <property type="protein sequence ID" value="KNZ63968.1"/>
    <property type="molecule type" value="Genomic_DNA"/>
</dbReference>
<evidence type="ECO:0000313" key="2">
    <source>
        <dbReference type="EMBL" id="KNZ63968.1"/>
    </source>
</evidence>
<dbReference type="VEuPathDB" id="FungiDB:VP01_10805g1"/>
<dbReference type="Gene3D" id="4.10.60.10">
    <property type="entry name" value="Zinc finger, CCHC-type"/>
    <property type="match status" value="1"/>
</dbReference>
<keyword evidence="1" id="KW-0507">mRNA processing</keyword>
<dbReference type="SUPFAM" id="SSF57756">
    <property type="entry name" value="Retrovirus zinc finger-like domains"/>
    <property type="match status" value="1"/>
</dbReference>
<dbReference type="GO" id="GO:0006397">
    <property type="term" value="P:mRNA processing"/>
    <property type="evidence" value="ECO:0007669"/>
    <property type="project" value="UniProtKB-KW"/>
</dbReference>
<dbReference type="GO" id="GO:0003676">
    <property type="term" value="F:nucleic acid binding"/>
    <property type="evidence" value="ECO:0007669"/>
    <property type="project" value="InterPro"/>
</dbReference>
<sequence>RKSKAKQALQTIRQTSSYYLDTILLNSPTSRLWPFNLRMKLKPANPTLLTLNSRLSNTDRAKLMKNGQCFCCCQKGHLSRDFPRRTSQSSRPVRLSELEELIKQVATKDNQSKAN</sequence>
<proteinExistence type="predicted"/>
<feature type="non-terminal residue" evidence="2">
    <location>
        <position position="115"/>
    </location>
</feature>
<evidence type="ECO:0000256" key="1">
    <source>
        <dbReference type="ARBA" id="ARBA00022664"/>
    </source>
</evidence>
<keyword evidence="3" id="KW-1185">Reference proteome</keyword>
<accession>A0A0L6VTD6</accession>
<feature type="non-terminal residue" evidence="2">
    <location>
        <position position="1"/>
    </location>
</feature>
<dbReference type="GO" id="GO:0008270">
    <property type="term" value="F:zinc ion binding"/>
    <property type="evidence" value="ECO:0007669"/>
    <property type="project" value="InterPro"/>
</dbReference>
<dbReference type="InterPro" id="IPR036875">
    <property type="entry name" value="Znf_CCHC_sf"/>
</dbReference>
<evidence type="ECO:0000313" key="3">
    <source>
        <dbReference type="Proteomes" id="UP000037035"/>
    </source>
</evidence>
<evidence type="ECO:0008006" key="4">
    <source>
        <dbReference type="Google" id="ProtNLM"/>
    </source>
</evidence>
<gene>
    <name evidence="2" type="ORF">VP01_10805g1</name>
</gene>
<protein>
    <recommendedName>
        <fullName evidence="4">CCHC-type domain-containing protein</fullName>
    </recommendedName>
</protein>
<dbReference type="AlphaFoldDB" id="A0A0L6VTD6"/>
<dbReference type="Proteomes" id="UP000037035">
    <property type="component" value="Unassembled WGS sequence"/>
</dbReference>
<dbReference type="OrthoDB" id="3205788at2759"/>